<evidence type="ECO:0000259" key="3">
    <source>
        <dbReference type="SMART" id="SM00062"/>
    </source>
</evidence>
<feature type="chain" id="PRO_5038887984" evidence="2">
    <location>
        <begin position="24"/>
        <end position="267"/>
    </location>
</feature>
<protein>
    <submittedName>
        <fullName evidence="4">Transporter substrate-binding domain-containing protein</fullName>
    </submittedName>
</protein>
<name>A0A9D0Z854_9FIRM</name>
<dbReference type="PANTHER" id="PTHR35936:SF19">
    <property type="entry name" value="AMINO-ACID-BINDING PROTEIN YXEM-RELATED"/>
    <property type="match status" value="1"/>
</dbReference>
<evidence type="ECO:0000313" key="5">
    <source>
        <dbReference type="Proteomes" id="UP000886887"/>
    </source>
</evidence>
<dbReference type="Pfam" id="PF00497">
    <property type="entry name" value="SBP_bac_3"/>
    <property type="match status" value="1"/>
</dbReference>
<keyword evidence="1 2" id="KW-0732">Signal</keyword>
<dbReference type="Gene3D" id="3.40.190.10">
    <property type="entry name" value="Periplasmic binding protein-like II"/>
    <property type="match status" value="2"/>
</dbReference>
<reference evidence="4" key="2">
    <citation type="journal article" date="2021" name="PeerJ">
        <title>Extensive microbial diversity within the chicken gut microbiome revealed by metagenomics and culture.</title>
        <authorList>
            <person name="Gilroy R."/>
            <person name="Ravi A."/>
            <person name="Getino M."/>
            <person name="Pursley I."/>
            <person name="Horton D.L."/>
            <person name="Alikhan N.F."/>
            <person name="Baker D."/>
            <person name="Gharbi K."/>
            <person name="Hall N."/>
            <person name="Watson M."/>
            <person name="Adriaenssens E.M."/>
            <person name="Foster-Nyarko E."/>
            <person name="Jarju S."/>
            <person name="Secka A."/>
            <person name="Antonio M."/>
            <person name="Oren A."/>
            <person name="Chaudhuri R.R."/>
            <person name="La Ragione R."/>
            <person name="Hildebrand F."/>
            <person name="Pallen M.J."/>
        </authorList>
    </citation>
    <scope>NUCLEOTIDE SEQUENCE</scope>
    <source>
        <strain evidence="4">ChiSxjej2B14-6234</strain>
    </source>
</reference>
<evidence type="ECO:0000256" key="2">
    <source>
        <dbReference type="SAM" id="SignalP"/>
    </source>
</evidence>
<organism evidence="4 5">
    <name type="scientific">Candidatus Onthenecus intestinigallinarum</name>
    <dbReference type="NCBI Taxonomy" id="2840875"/>
    <lineage>
        <taxon>Bacteria</taxon>
        <taxon>Bacillati</taxon>
        <taxon>Bacillota</taxon>
        <taxon>Clostridia</taxon>
        <taxon>Eubacteriales</taxon>
        <taxon>Candidatus Onthenecus</taxon>
    </lineage>
</organism>
<evidence type="ECO:0000256" key="1">
    <source>
        <dbReference type="ARBA" id="ARBA00022729"/>
    </source>
</evidence>
<dbReference type="InterPro" id="IPR001638">
    <property type="entry name" value="Solute-binding_3/MltF_N"/>
</dbReference>
<dbReference type="SMART" id="SM00062">
    <property type="entry name" value="PBPb"/>
    <property type="match status" value="1"/>
</dbReference>
<dbReference type="EMBL" id="DVFJ01000006">
    <property type="protein sequence ID" value="HIQ70976.1"/>
    <property type="molecule type" value="Genomic_DNA"/>
</dbReference>
<evidence type="ECO:0000313" key="4">
    <source>
        <dbReference type="EMBL" id="HIQ70976.1"/>
    </source>
</evidence>
<feature type="domain" description="Solute-binding protein family 3/N-terminal" evidence="3">
    <location>
        <begin position="38"/>
        <end position="262"/>
    </location>
</feature>
<gene>
    <name evidence="4" type="ORF">IAB73_02045</name>
</gene>
<feature type="signal peptide" evidence="2">
    <location>
        <begin position="1"/>
        <end position="23"/>
    </location>
</feature>
<dbReference type="Proteomes" id="UP000886887">
    <property type="component" value="Unassembled WGS sequence"/>
</dbReference>
<dbReference type="PROSITE" id="PS51257">
    <property type="entry name" value="PROKAR_LIPOPROTEIN"/>
    <property type="match status" value="1"/>
</dbReference>
<dbReference type="SUPFAM" id="SSF53850">
    <property type="entry name" value="Periplasmic binding protein-like II"/>
    <property type="match status" value="1"/>
</dbReference>
<accession>A0A9D0Z854</accession>
<sequence length="267" mass="28227">MKKLLCAALSLVLCLTLAVCACAEDAGSDLAYVQEKGSLAVGITNFAPMDYQDEAGEWIGFDADMARLFAESLGVDVEFIEINWDYKVEELNAKNIDVVWNGMTLLEDVMNAMGTSVPYCLNAQVLVVPAEKVADFADATSLEGLYVAVESGSAGEDAATELGGTTVPVQNQASTLMEVVAGTSDAAVIDLLMAGAMIGEGTSYENLAIALNLNEARGLESEQYGVGFRKGSDLVDAFNAFWAEKVADGTVLEVATTYGLQESVILE</sequence>
<dbReference type="PANTHER" id="PTHR35936">
    <property type="entry name" value="MEMBRANE-BOUND LYTIC MUREIN TRANSGLYCOSYLASE F"/>
    <property type="match status" value="1"/>
</dbReference>
<proteinExistence type="predicted"/>
<dbReference type="AlphaFoldDB" id="A0A9D0Z854"/>
<reference evidence="4" key="1">
    <citation type="submission" date="2020-10" db="EMBL/GenBank/DDBJ databases">
        <authorList>
            <person name="Gilroy R."/>
        </authorList>
    </citation>
    <scope>NUCLEOTIDE SEQUENCE</scope>
    <source>
        <strain evidence="4">ChiSxjej2B14-6234</strain>
    </source>
</reference>
<comment type="caution">
    <text evidence="4">The sequence shown here is derived from an EMBL/GenBank/DDBJ whole genome shotgun (WGS) entry which is preliminary data.</text>
</comment>